<dbReference type="GO" id="GO:0005886">
    <property type="term" value="C:plasma membrane"/>
    <property type="evidence" value="ECO:0000318"/>
    <property type="project" value="GO_Central"/>
</dbReference>
<dbReference type="GO" id="GO:0007218">
    <property type="term" value="P:neuropeptide signaling pathway"/>
    <property type="evidence" value="ECO:0000318"/>
    <property type="project" value="GO_Central"/>
</dbReference>
<evidence type="ECO:0000256" key="4">
    <source>
        <dbReference type="ARBA" id="ARBA00023136"/>
    </source>
</evidence>
<keyword evidence="5" id="KW-0297">G-protein coupled receptor</keyword>
<dbReference type="EMBL" id="DS469677">
    <property type="protein sequence ID" value="EDO36149.1"/>
    <property type="molecule type" value="Genomic_DNA"/>
</dbReference>
<organism evidence="8 9">
    <name type="scientific">Nematostella vectensis</name>
    <name type="common">Starlet sea anemone</name>
    <dbReference type="NCBI Taxonomy" id="45351"/>
    <lineage>
        <taxon>Eukaryota</taxon>
        <taxon>Metazoa</taxon>
        <taxon>Cnidaria</taxon>
        <taxon>Anthozoa</taxon>
        <taxon>Hexacorallia</taxon>
        <taxon>Actiniaria</taxon>
        <taxon>Edwardsiidae</taxon>
        <taxon>Nematostella</taxon>
    </lineage>
</organism>
<dbReference type="PROSITE" id="PS50262">
    <property type="entry name" value="G_PROTEIN_RECEP_F1_2"/>
    <property type="match status" value="1"/>
</dbReference>
<dbReference type="InterPro" id="IPR000276">
    <property type="entry name" value="GPCR_Rhodpsn"/>
</dbReference>
<dbReference type="PhylomeDB" id="A7SJF0"/>
<dbReference type="PANTHER" id="PTHR45698:SF1">
    <property type="entry name" value="TRACE AMINE-ASSOCIATED RECEPTOR 13C-LIKE"/>
    <property type="match status" value="1"/>
</dbReference>
<dbReference type="AlphaFoldDB" id="A7SJF0"/>
<evidence type="ECO:0000259" key="7">
    <source>
        <dbReference type="PROSITE" id="PS50262"/>
    </source>
</evidence>
<dbReference type="HOGENOM" id="CLU_1258904_0_0_1"/>
<dbReference type="PRINTS" id="PR00237">
    <property type="entry name" value="GPCRRHODOPSN"/>
</dbReference>
<dbReference type="InterPro" id="IPR017452">
    <property type="entry name" value="GPCR_Rhodpsn_7TM"/>
</dbReference>
<feature type="transmembrane region" description="Helical" evidence="6">
    <location>
        <begin position="107"/>
        <end position="134"/>
    </location>
</feature>
<name>A7SJF0_NEMVE</name>
<protein>
    <recommendedName>
        <fullName evidence="7">G-protein coupled receptors family 1 profile domain-containing protein</fullName>
    </recommendedName>
</protein>
<dbReference type="Gene3D" id="1.20.1070.10">
    <property type="entry name" value="Rhodopsin 7-helix transmembrane proteins"/>
    <property type="match status" value="1"/>
</dbReference>
<dbReference type="Proteomes" id="UP000001593">
    <property type="component" value="Unassembled WGS sequence"/>
</dbReference>
<keyword evidence="9" id="KW-1185">Reference proteome</keyword>
<keyword evidence="3 6" id="KW-1133">Transmembrane helix</keyword>
<feature type="non-terminal residue" evidence="8">
    <location>
        <position position="230"/>
    </location>
</feature>
<keyword evidence="5" id="KW-0807">Transducer</keyword>
<evidence type="ECO:0000313" key="9">
    <source>
        <dbReference type="Proteomes" id="UP000001593"/>
    </source>
</evidence>
<feature type="transmembrane region" description="Helical" evidence="6">
    <location>
        <begin position="190"/>
        <end position="209"/>
    </location>
</feature>
<feature type="transmembrane region" description="Helical" evidence="6">
    <location>
        <begin position="155"/>
        <end position="178"/>
    </location>
</feature>
<evidence type="ECO:0000256" key="3">
    <source>
        <dbReference type="ARBA" id="ARBA00022989"/>
    </source>
</evidence>
<evidence type="ECO:0000256" key="6">
    <source>
        <dbReference type="SAM" id="Phobius"/>
    </source>
</evidence>
<feature type="non-terminal residue" evidence="8">
    <location>
        <position position="1"/>
    </location>
</feature>
<dbReference type="PANTHER" id="PTHR45698">
    <property type="entry name" value="TRACE AMINE-ASSOCIATED RECEPTOR 19N-RELATED"/>
    <property type="match status" value="1"/>
</dbReference>
<keyword evidence="4 6" id="KW-0472">Membrane</keyword>
<keyword evidence="5" id="KW-0675">Receptor</keyword>
<dbReference type="eggNOG" id="KOG3656">
    <property type="taxonomic scope" value="Eukaryota"/>
</dbReference>
<proteinExistence type="inferred from homology"/>
<reference evidence="8 9" key="1">
    <citation type="journal article" date="2007" name="Science">
        <title>Sea anemone genome reveals ancestral eumetazoan gene repertoire and genomic organization.</title>
        <authorList>
            <person name="Putnam N.H."/>
            <person name="Srivastava M."/>
            <person name="Hellsten U."/>
            <person name="Dirks B."/>
            <person name="Chapman J."/>
            <person name="Salamov A."/>
            <person name="Terry A."/>
            <person name="Shapiro H."/>
            <person name="Lindquist E."/>
            <person name="Kapitonov V.V."/>
            <person name="Jurka J."/>
            <person name="Genikhovich G."/>
            <person name="Grigoriev I.V."/>
            <person name="Lucas S.M."/>
            <person name="Steele R.E."/>
            <person name="Finnerty J.R."/>
            <person name="Technau U."/>
            <person name="Martindale M.Q."/>
            <person name="Rokhsar D.S."/>
        </authorList>
    </citation>
    <scope>NUCLEOTIDE SEQUENCE [LARGE SCALE GENOMIC DNA]</scope>
    <source>
        <strain evidence="9">CH2 X CH6</strain>
    </source>
</reference>
<sequence>IPIATGLSGELVCRVISSHYVIFTCGKVSIATITCLAVERWYAMARPLAHRSVYTRRRAAFYLILIWCICGVLNLRAVFDQELDLVSNVKVTCEWVKLTKYKTAAKVYAIFLSVVTFIIPATVSWLTAGHLGFLIRRSKHNVLMQGRRSLAAKQLLRMSITSAAVLSVCWLPNQIFFILAKFDVTEFDSLTHHVTILLCLFSACVNPFVHCASNRKYRKTLLGLLYCNRK</sequence>
<accession>A7SJF0</accession>
<dbReference type="PROSITE" id="PS00237">
    <property type="entry name" value="G_PROTEIN_RECEP_F1_1"/>
    <property type="match status" value="1"/>
</dbReference>
<evidence type="ECO:0000256" key="5">
    <source>
        <dbReference type="RuleBase" id="RU000688"/>
    </source>
</evidence>
<feature type="transmembrane region" description="Helical" evidence="6">
    <location>
        <begin position="59"/>
        <end position="79"/>
    </location>
</feature>
<dbReference type="STRING" id="45351.A7SJF0"/>
<feature type="transmembrane region" description="Helical" evidence="6">
    <location>
        <begin position="20"/>
        <end position="38"/>
    </location>
</feature>
<dbReference type="InParanoid" id="A7SJF0"/>
<evidence type="ECO:0000256" key="1">
    <source>
        <dbReference type="ARBA" id="ARBA00004370"/>
    </source>
</evidence>
<dbReference type="CDD" id="cd00637">
    <property type="entry name" value="7tm_classA_rhodopsin-like"/>
    <property type="match status" value="1"/>
</dbReference>
<keyword evidence="2 5" id="KW-0812">Transmembrane</keyword>
<dbReference type="FunFam" id="1.20.1070.10:FF:000776">
    <property type="entry name" value="Predicted protein"/>
    <property type="match status" value="1"/>
</dbReference>
<gene>
    <name evidence="8" type="ORF">NEMVEDRAFT_v1g120493</name>
</gene>
<dbReference type="GO" id="GO:0008528">
    <property type="term" value="F:G protein-coupled peptide receptor activity"/>
    <property type="evidence" value="ECO:0000318"/>
    <property type="project" value="GO_Central"/>
</dbReference>
<comment type="similarity">
    <text evidence="5">Belongs to the G-protein coupled receptor 1 family.</text>
</comment>
<evidence type="ECO:0000313" key="8">
    <source>
        <dbReference type="EMBL" id="EDO36149.1"/>
    </source>
</evidence>
<comment type="subcellular location">
    <subcellularLocation>
        <location evidence="1">Membrane</location>
    </subcellularLocation>
</comment>
<feature type="domain" description="G-protein coupled receptors family 1 profile" evidence="7">
    <location>
        <begin position="28"/>
        <end position="210"/>
    </location>
</feature>
<evidence type="ECO:0000256" key="2">
    <source>
        <dbReference type="ARBA" id="ARBA00022692"/>
    </source>
</evidence>
<dbReference type="Pfam" id="PF00001">
    <property type="entry name" value="7tm_1"/>
    <property type="match status" value="1"/>
</dbReference>
<dbReference type="SUPFAM" id="SSF81321">
    <property type="entry name" value="Family A G protein-coupled receptor-like"/>
    <property type="match status" value="1"/>
</dbReference>